<dbReference type="InterPro" id="IPR009003">
    <property type="entry name" value="Peptidase_S1_PA"/>
</dbReference>
<accession>A0A2N5GSZ0</accession>
<evidence type="ECO:0000313" key="3">
    <source>
        <dbReference type="EMBL" id="PLR86883.1"/>
    </source>
</evidence>
<dbReference type="EMBL" id="PGVD01000053">
    <property type="protein sequence ID" value="PLR93371.1"/>
    <property type="molecule type" value="Genomic_DNA"/>
</dbReference>
<dbReference type="Proteomes" id="UP000235114">
    <property type="component" value="Unassembled WGS sequence"/>
</dbReference>
<feature type="domain" description="Peptidase S1" evidence="2">
    <location>
        <begin position="10"/>
        <end position="81"/>
    </location>
</feature>
<protein>
    <recommendedName>
        <fullName evidence="2">Peptidase S1 domain-containing protein</fullName>
    </recommendedName>
</protein>
<reference evidence="3 5" key="1">
    <citation type="submission" date="2017-11" db="EMBL/GenBank/DDBJ databases">
        <title>Comparitive Functional Genomics of Dry Heat Resistant strains isolated from the Viking Spacecraft.</title>
        <authorList>
            <person name="Seuylemezian A."/>
            <person name="Cooper K."/>
            <person name="Vaishampayan P."/>
        </authorList>
    </citation>
    <scope>NUCLEOTIDE SEQUENCE [LARGE SCALE GENOMIC DNA]</scope>
    <source>
        <strain evidence="3 5">M4.6</strain>
    </source>
</reference>
<evidence type="ECO:0000313" key="5">
    <source>
        <dbReference type="Proteomes" id="UP000234951"/>
    </source>
</evidence>
<reference evidence="4 6" key="2">
    <citation type="submission" date="2017-12" db="EMBL/GenBank/DDBJ databases">
        <title>Comparative Functional Genomics of Dry Heat Resistant strains isolated from the Viking Spacecraft.</title>
        <authorList>
            <person name="Seuylemezian A."/>
            <person name="Cooper K."/>
            <person name="Vaishampayan P."/>
        </authorList>
    </citation>
    <scope>NUCLEOTIDE SEQUENCE [LARGE SCALE GENOMIC DNA]</scope>
    <source>
        <strain evidence="4 6">ATCC 29669</strain>
    </source>
</reference>
<keyword evidence="1" id="KW-0720">Serine protease</keyword>
<name>A0A2N5GSZ0_9BACI</name>
<dbReference type="Pfam" id="PF00089">
    <property type="entry name" value="Trypsin"/>
    <property type="match status" value="1"/>
</dbReference>
<dbReference type="GO" id="GO:0006508">
    <property type="term" value="P:proteolysis"/>
    <property type="evidence" value="ECO:0007669"/>
    <property type="project" value="InterPro"/>
</dbReference>
<comment type="caution">
    <text evidence="3">The sequence shown here is derived from an EMBL/GenBank/DDBJ whole genome shotgun (WGS) entry which is preliminary data.</text>
</comment>
<dbReference type="OrthoDB" id="191045at2"/>
<sequence>MQFENLISIWSCTGGVIANDLVVTNAHCIEGSPLAVTVFPGLNHSSYSYGYYRATEIIYPEEYDSGDNSSAYDYAILRVVPDSGHGWITIQIKLCPLYLMIYRGDIISTSTVCSEVLNNLRKGL</sequence>
<proteinExistence type="predicted"/>
<evidence type="ECO:0000259" key="2">
    <source>
        <dbReference type="Pfam" id="PF00089"/>
    </source>
</evidence>
<dbReference type="InterPro" id="IPR001254">
    <property type="entry name" value="Trypsin_dom"/>
</dbReference>
<dbReference type="Proteomes" id="UP000234951">
    <property type="component" value="Unassembled WGS sequence"/>
</dbReference>
<gene>
    <name evidence="3" type="ORF">CU635_00920</name>
    <name evidence="4" type="ORF">CVD25_17380</name>
</gene>
<dbReference type="GO" id="GO:0004252">
    <property type="term" value="F:serine-type endopeptidase activity"/>
    <property type="evidence" value="ECO:0007669"/>
    <property type="project" value="InterPro"/>
</dbReference>
<dbReference type="AlphaFoldDB" id="A0A2N5GSZ0"/>
<keyword evidence="1" id="KW-0378">Hydrolase</keyword>
<evidence type="ECO:0000256" key="1">
    <source>
        <dbReference type="ARBA" id="ARBA00022825"/>
    </source>
</evidence>
<keyword evidence="1" id="KW-0645">Protease</keyword>
<dbReference type="SUPFAM" id="SSF50494">
    <property type="entry name" value="Trypsin-like serine proteases"/>
    <property type="match status" value="1"/>
</dbReference>
<dbReference type="Gene3D" id="2.40.10.10">
    <property type="entry name" value="Trypsin-like serine proteases"/>
    <property type="match status" value="1"/>
</dbReference>
<dbReference type="RefSeq" id="WP_101575293.1">
    <property type="nucleotide sequence ID" value="NZ_PGVA01000001.1"/>
</dbReference>
<evidence type="ECO:0000313" key="4">
    <source>
        <dbReference type="EMBL" id="PLR93371.1"/>
    </source>
</evidence>
<evidence type="ECO:0000313" key="6">
    <source>
        <dbReference type="Proteomes" id="UP000235114"/>
    </source>
</evidence>
<keyword evidence="6" id="KW-1185">Reference proteome</keyword>
<organism evidence="3 5">
    <name type="scientific">Bacillus canaveralius</name>
    <dbReference type="NCBI Taxonomy" id="1403243"/>
    <lineage>
        <taxon>Bacteria</taxon>
        <taxon>Bacillati</taxon>
        <taxon>Bacillota</taxon>
        <taxon>Bacilli</taxon>
        <taxon>Bacillales</taxon>
        <taxon>Bacillaceae</taxon>
        <taxon>Bacillus</taxon>
    </lineage>
</organism>
<dbReference type="InterPro" id="IPR043504">
    <property type="entry name" value="Peptidase_S1_PA_chymotrypsin"/>
</dbReference>
<dbReference type="EMBL" id="PGVA01000001">
    <property type="protein sequence ID" value="PLR86883.1"/>
    <property type="molecule type" value="Genomic_DNA"/>
</dbReference>